<dbReference type="PANTHER" id="PTHR43079:SF1">
    <property type="entry name" value="CADMIUM_ZINC-TRANSPORTING ATPASE HMA1, CHLOROPLASTIC-RELATED"/>
    <property type="match status" value="1"/>
</dbReference>
<evidence type="ECO:0000256" key="12">
    <source>
        <dbReference type="RuleBase" id="RU362081"/>
    </source>
</evidence>
<gene>
    <name evidence="14" type="ORF">MJO63_18600</name>
</gene>
<dbReference type="InterPro" id="IPR018303">
    <property type="entry name" value="ATPase_P-typ_P_site"/>
</dbReference>
<dbReference type="InterPro" id="IPR001757">
    <property type="entry name" value="P_typ_ATPase"/>
</dbReference>
<dbReference type="InterPro" id="IPR059000">
    <property type="entry name" value="ATPase_P-type_domA"/>
</dbReference>
<keyword evidence="6 12" id="KW-0547">Nucleotide-binding</keyword>
<evidence type="ECO:0000256" key="4">
    <source>
        <dbReference type="ARBA" id="ARBA00022692"/>
    </source>
</evidence>
<accession>A0ABY3V3N3</accession>
<dbReference type="PROSITE" id="PS01229">
    <property type="entry name" value="COF_2"/>
    <property type="match status" value="1"/>
</dbReference>
<keyword evidence="11 12" id="KW-0472">Membrane</keyword>
<protein>
    <submittedName>
        <fullName evidence="14">Heavy metal translocating P-type ATPase</fullName>
    </submittedName>
</protein>
<comment type="subcellular location">
    <subcellularLocation>
        <location evidence="1">Cell membrane</location>
        <topology evidence="1">Multi-pass membrane protein</topology>
    </subcellularLocation>
</comment>
<keyword evidence="8" id="KW-0460">Magnesium</keyword>
<dbReference type="InterPro" id="IPR044492">
    <property type="entry name" value="P_typ_ATPase_HD_dom"/>
</dbReference>
<evidence type="ECO:0000256" key="10">
    <source>
        <dbReference type="ARBA" id="ARBA00022989"/>
    </source>
</evidence>
<dbReference type="InterPro" id="IPR036412">
    <property type="entry name" value="HAD-like_sf"/>
</dbReference>
<dbReference type="Gene3D" id="2.70.150.10">
    <property type="entry name" value="Calcium-transporting ATPase, cytoplasmic transduction domain A"/>
    <property type="match status" value="1"/>
</dbReference>
<reference evidence="14" key="1">
    <citation type="submission" date="2022-08" db="EMBL/GenBank/DDBJ databases">
        <title>Whole genome sequencing of non-tuberculosis mycobacteria type-strains.</title>
        <authorList>
            <person name="Igarashi Y."/>
            <person name="Osugi A."/>
            <person name="Mitarai S."/>
        </authorList>
    </citation>
    <scope>NUCLEOTIDE SEQUENCE</scope>
    <source>
        <strain evidence="14">ATCC 19423</strain>
    </source>
</reference>
<dbReference type="Gene3D" id="3.40.1110.10">
    <property type="entry name" value="Calcium-transporting ATPase, cytoplasmic domain N"/>
    <property type="match status" value="1"/>
</dbReference>
<evidence type="ECO:0000256" key="2">
    <source>
        <dbReference type="ARBA" id="ARBA00006024"/>
    </source>
</evidence>
<evidence type="ECO:0000313" key="14">
    <source>
        <dbReference type="EMBL" id="ULP50911.1"/>
    </source>
</evidence>
<dbReference type="Gene3D" id="3.40.50.1000">
    <property type="entry name" value="HAD superfamily/HAD-like"/>
    <property type="match status" value="1"/>
</dbReference>
<comment type="similarity">
    <text evidence="2 12">Belongs to the cation transport ATPase (P-type) (TC 3.A.3) family. Type IB subfamily.</text>
</comment>
<keyword evidence="7 12" id="KW-0067">ATP-binding</keyword>
<keyword evidence="9" id="KW-1278">Translocase</keyword>
<feature type="transmembrane region" description="Helical" evidence="12">
    <location>
        <begin position="269"/>
        <end position="287"/>
    </location>
</feature>
<dbReference type="EMBL" id="CP092429">
    <property type="protein sequence ID" value="ULP50911.1"/>
    <property type="molecule type" value="Genomic_DNA"/>
</dbReference>
<evidence type="ECO:0000256" key="11">
    <source>
        <dbReference type="ARBA" id="ARBA00023136"/>
    </source>
</evidence>
<feature type="transmembrane region" description="Helical" evidence="12">
    <location>
        <begin position="598"/>
        <end position="616"/>
    </location>
</feature>
<dbReference type="SFLD" id="SFLDS00003">
    <property type="entry name" value="Haloacid_Dehalogenase"/>
    <property type="match status" value="1"/>
</dbReference>
<dbReference type="NCBIfam" id="TIGR01525">
    <property type="entry name" value="ATPase-IB_hvy"/>
    <property type="match status" value="1"/>
</dbReference>
<name>A0ABY3V3N3_MYCUL</name>
<feature type="transmembrane region" description="Helical" evidence="12">
    <location>
        <begin position="293"/>
        <end position="313"/>
    </location>
</feature>
<evidence type="ECO:0000256" key="5">
    <source>
        <dbReference type="ARBA" id="ARBA00022723"/>
    </source>
</evidence>
<dbReference type="InterPro" id="IPR008250">
    <property type="entry name" value="ATPase_P-typ_transduc_dom_A_sf"/>
</dbReference>
<keyword evidence="3 12" id="KW-1003">Cell membrane</keyword>
<dbReference type="CDD" id="cd07551">
    <property type="entry name" value="P-type_ATPase_HM_ZosA_PfeT-like"/>
    <property type="match status" value="1"/>
</dbReference>
<dbReference type="NCBIfam" id="TIGR01512">
    <property type="entry name" value="ATPase-IB2_Cd"/>
    <property type="match status" value="1"/>
</dbReference>
<feature type="transmembrane region" description="Helical" evidence="12">
    <location>
        <begin position="33"/>
        <end position="56"/>
    </location>
</feature>
<evidence type="ECO:0000256" key="3">
    <source>
        <dbReference type="ARBA" id="ARBA00022475"/>
    </source>
</evidence>
<keyword evidence="15" id="KW-1185">Reference proteome</keyword>
<evidence type="ECO:0000256" key="8">
    <source>
        <dbReference type="ARBA" id="ARBA00022842"/>
    </source>
</evidence>
<evidence type="ECO:0000256" key="9">
    <source>
        <dbReference type="ARBA" id="ARBA00022967"/>
    </source>
</evidence>
<proteinExistence type="inferred from homology"/>
<sequence length="659" mass="68314">MTLTAFEVSAAEASSDRSDRIPSTSVRPLTWRAALWSVMSVRWAGIALALFLTGLVAQLNGAAEPVWWTLYLACYLAGGWGSAWAGAQALRNRALDVDLLMIVAAIGAVAIGQIFDGALLIVIFATSGALDDVATKHTADSVKGLLDLAPEQATVFDFDGNEQVVAASELVVGDRVVVRPGERIPADGAVLSGCSEVDQCSIAGESMPAAKGRGDEVFAGTVNGSGVLQLLVTRDPSQTVVARIVERVSEASATKAKTQLFIEKIEQRYSIGVVIATLALIAIPLMLGTPVQVVLLRAMTFMIVASPCAVVLATMPPLLSAIADAGRHGVLVKSAIVVEHLADTGVVALDKTGTLTFGLPQLAIVEPLSADVGIKKLLQLAAAAEQSSEHPLGRAIVEEVRRRGITIPGAEDFRALPGRGVRASVGREFVEVCSPHSYRGAPLPELAPILEAGATAAIVLRNGVAIGVLGLTDQVRADAAPSVAALTALTSAPPVLLTGDNPCAAQRVAQHAGITDVRAALLPEQKVEAVQALQASGHRVLVVGDGVNDAPAMAAAHTSVAMGAGADPTLQTADGVTVRDELHTIPTLIGLARQARRVVTANLFIAGTFISVLVLWDLFGQLPLPLGVAGHEGSTVLVALNGMRLLTNRSWRAAASPVR</sequence>
<dbReference type="SUPFAM" id="SSF81665">
    <property type="entry name" value="Calcium ATPase, transmembrane domain M"/>
    <property type="match status" value="1"/>
</dbReference>
<dbReference type="InterPro" id="IPR051949">
    <property type="entry name" value="Cation_Transport_ATPase"/>
</dbReference>
<dbReference type="SUPFAM" id="SSF81653">
    <property type="entry name" value="Calcium ATPase, transduction domain A"/>
    <property type="match status" value="1"/>
</dbReference>
<dbReference type="InterPro" id="IPR023214">
    <property type="entry name" value="HAD_sf"/>
</dbReference>
<feature type="transmembrane region" description="Helical" evidence="12">
    <location>
        <begin position="99"/>
        <end position="126"/>
    </location>
</feature>
<dbReference type="PROSITE" id="PS00154">
    <property type="entry name" value="ATPASE_E1_E2"/>
    <property type="match status" value="1"/>
</dbReference>
<dbReference type="Pfam" id="PF00122">
    <property type="entry name" value="E1-E2_ATPase"/>
    <property type="match status" value="1"/>
</dbReference>
<dbReference type="SUPFAM" id="SSF56784">
    <property type="entry name" value="HAD-like"/>
    <property type="match status" value="1"/>
</dbReference>
<evidence type="ECO:0000313" key="15">
    <source>
        <dbReference type="Proteomes" id="UP001055253"/>
    </source>
</evidence>
<dbReference type="InterPro" id="IPR023299">
    <property type="entry name" value="ATPase_P-typ_cyto_dom_N"/>
</dbReference>
<dbReference type="PANTHER" id="PTHR43079">
    <property type="entry name" value="PROBABLE CADMIUM/ZINC-TRANSPORTING ATPASE HMA1"/>
    <property type="match status" value="1"/>
</dbReference>
<dbReference type="InterPro" id="IPR027256">
    <property type="entry name" value="P-typ_ATPase_IB"/>
</dbReference>
<dbReference type="SFLD" id="SFLDG00002">
    <property type="entry name" value="C1.7:_P-type_atpase_like"/>
    <property type="match status" value="1"/>
</dbReference>
<feature type="transmembrane region" description="Helical" evidence="12">
    <location>
        <begin position="68"/>
        <end position="87"/>
    </location>
</feature>
<evidence type="ECO:0000256" key="7">
    <source>
        <dbReference type="ARBA" id="ARBA00022840"/>
    </source>
</evidence>
<keyword evidence="4 12" id="KW-0812">Transmembrane</keyword>
<organism evidence="14 15">
    <name type="scientific">Mycobacterium ulcerans</name>
    <dbReference type="NCBI Taxonomy" id="1809"/>
    <lineage>
        <taxon>Bacteria</taxon>
        <taxon>Bacillati</taxon>
        <taxon>Actinomycetota</taxon>
        <taxon>Actinomycetes</taxon>
        <taxon>Mycobacteriales</taxon>
        <taxon>Mycobacteriaceae</taxon>
        <taxon>Mycobacterium</taxon>
        <taxon>Mycobacterium ulcerans group</taxon>
    </lineage>
</organism>
<evidence type="ECO:0000256" key="1">
    <source>
        <dbReference type="ARBA" id="ARBA00004651"/>
    </source>
</evidence>
<feature type="domain" description="P-type ATPase A" evidence="13">
    <location>
        <begin position="148"/>
        <end position="248"/>
    </location>
</feature>
<evidence type="ECO:0000256" key="6">
    <source>
        <dbReference type="ARBA" id="ARBA00022741"/>
    </source>
</evidence>
<dbReference type="Pfam" id="PF00702">
    <property type="entry name" value="Hydrolase"/>
    <property type="match status" value="1"/>
</dbReference>
<dbReference type="SFLD" id="SFLDF00027">
    <property type="entry name" value="p-type_atpase"/>
    <property type="match status" value="1"/>
</dbReference>
<evidence type="ECO:0000259" key="13">
    <source>
        <dbReference type="Pfam" id="PF00122"/>
    </source>
</evidence>
<dbReference type="PRINTS" id="PR00941">
    <property type="entry name" value="CDATPASE"/>
</dbReference>
<dbReference type="RefSeq" id="WP_240168345.1">
    <property type="nucleotide sequence ID" value="NZ_CP085200.1"/>
</dbReference>
<dbReference type="InterPro" id="IPR023298">
    <property type="entry name" value="ATPase_P-typ_TM_dom_sf"/>
</dbReference>
<keyword evidence="10 12" id="KW-1133">Transmembrane helix</keyword>
<dbReference type="PRINTS" id="PR00119">
    <property type="entry name" value="CATATPASE"/>
</dbReference>
<dbReference type="Proteomes" id="UP001055253">
    <property type="component" value="Chromosome"/>
</dbReference>
<dbReference type="NCBIfam" id="TIGR01494">
    <property type="entry name" value="ATPase_P-type"/>
    <property type="match status" value="1"/>
</dbReference>
<keyword evidence="5 12" id="KW-0479">Metal-binding</keyword>